<evidence type="ECO:0000313" key="3">
    <source>
        <dbReference type="EMBL" id="VAW25620.1"/>
    </source>
</evidence>
<dbReference type="EMBL" id="UOER01000466">
    <property type="protein sequence ID" value="VAW25620.1"/>
    <property type="molecule type" value="Genomic_DNA"/>
</dbReference>
<dbReference type="GO" id="GO:0008713">
    <property type="term" value="F:ADP-heptose-lipopolysaccharide heptosyltransferase activity"/>
    <property type="evidence" value="ECO:0007669"/>
    <property type="project" value="TreeGrafter"/>
</dbReference>
<proteinExistence type="predicted"/>
<sequence length="344" mass="39138">MNNFKHLLVIRLSAMGDVAMTVPVLRAFVEQHPTVKITVLSKPFLKPLFTGIKNVTFYAADVNNKHKGFFGIYALFKELKQLKIDAVADLHNVLRSKILRFFFKLLFVKVAYIDKGRKEKNALTRSKNKNFKQLKTTHERYADVFRELGFQLNISNPKFPKKQKLSQEIINIIGYKEEKWIGIAPFAQYNSKMYPLDLMAQVIANLTVKEDLKILLFGGGKKEVEILENIANKYSNTINIAGKIKLEQELNLISNLDCMVSMDSGNAHFSAMLGVNTLTIWGVTHPFTGFAPFNQPFKNAILPNLKKYPNIPCSIYGNKVCNGYENVMRSISPKTVTKKILENL</sequence>
<dbReference type="SUPFAM" id="SSF53756">
    <property type="entry name" value="UDP-Glycosyltransferase/glycogen phosphorylase"/>
    <property type="match status" value="1"/>
</dbReference>
<dbReference type="InterPro" id="IPR051199">
    <property type="entry name" value="LPS_LOS_Heptosyltrfase"/>
</dbReference>
<dbReference type="InterPro" id="IPR002201">
    <property type="entry name" value="Glyco_trans_9"/>
</dbReference>
<dbReference type="Gene3D" id="3.40.50.2000">
    <property type="entry name" value="Glycogen Phosphorylase B"/>
    <property type="match status" value="2"/>
</dbReference>
<keyword evidence="2 3" id="KW-0808">Transferase</keyword>
<evidence type="ECO:0000256" key="1">
    <source>
        <dbReference type="ARBA" id="ARBA00022676"/>
    </source>
</evidence>
<gene>
    <name evidence="3" type="ORF">MNBD_BACTEROID04-1691</name>
</gene>
<protein>
    <submittedName>
        <fullName evidence="3">ADP-heptose:LPS heptosyltransferase</fullName>
    </submittedName>
</protein>
<keyword evidence="1" id="KW-0328">Glycosyltransferase</keyword>
<organism evidence="3">
    <name type="scientific">hydrothermal vent metagenome</name>
    <dbReference type="NCBI Taxonomy" id="652676"/>
    <lineage>
        <taxon>unclassified sequences</taxon>
        <taxon>metagenomes</taxon>
        <taxon>ecological metagenomes</taxon>
    </lineage>
</organism>
<dbReference type="GO" id="GO:0009244">
    <property type="term" value="P:lipopolysaccharide core region biosynthetic process"/>
    <property type="evidence" value="ECO:0007669"/>
    <property type="project" value="TreeGrafter"/>
</dbReference>
<reference evidence="3" key="1">
    <citation type="submission" date="2018-06" db="EMBL/GenBank/DDBJ databases">
        <authorList>
            <person name="Zhirakovskaya E."/>
        </authorList>
    </citation>
    <scope>NUCLEOTIDE SEQUENCE</scope>
</reference>
<evidence type="ECO:0000256" key="2">
    <source>
        <dbReference type="ARBA" id="ARBA00022679"/>
    </source>
</evidence>
<dbReference type="GO" id="GO:0005829">
    <property type="term" value="C:cytosol"/>
    <property type="evidence" value="ECO:0007669"/>
    <property type="project" value="TreeGrafter"/>
</dbReference>
<dbReference type="CDD" id="cd03789">
    <property type="entry name" value="GT9_LPS_heptosyltransferase"/>
    <property type="match status" value="1"/>
</dbReference>
<dbReference type="PANTHER" id="PTHR30160">
    <property type="entry name" value="TETRAACYLDISACCHARIDE 4'-KINASE-RELATED"/>
    <property type="match status" value="1"/>
</dbReference>
<dbReference type="PANTHER" id="PTHR30160:SF22">
    <property type="entry name" value="LIPOPOLYSACCHARIDE CORE BIOSYNTHESIS PROTEIN"/>
    <property type="match status" value="1"/>
</dbReference>
<name>A0A3B0U993_9ZZZZ</name>
<dbReference type="Pfam" id="PF01075">
    <property type="entry name" value="Glyco_transf_9"/>
    <property type="match status" value="1"/>
</dbReference>
<dbReference type="AlphaFoldDB" id="A0A3B0U993"/>
<accession>A0A3B0U993</accession>